<dbReference type="GO" id="GO:0009055">
    <property type="term" value="F:electron transfer activity"/>
    <property type="evidence" value="ECO:0007669"/>
    <property type="project" value="InterPro"/>
</dbReference>
<keyword evidence="1" id="KW-0813">Transport</keyword>
<dbReference type="Gene3D" id="1.10.760.10">
    <property type="entry name" value="Cytochrome c-like domain"/>
    <property type="match status" value="2"/>
</dbReference>
<dbReference type="GO" id="GO:0046872">
    <property type="term" value="F:metal ion binding"/>
    <property type="evidence" value="ECO:0007669"/>
    <property type="project" value="UniProtKB-KW"/>
</dbReference>
<dbReference type="GO" id="GO:0020037">
    <property type="term" value="F:heme binding"/>
    <property type="evidence" value="ECO:0007669"/>
    <property type="project" value="InterPro"/>
</dbReference>
<sequence length="213" mass="21974">MPFLRSLALRFVLTLTCALPAVSFADSPADSGADVQAGRALFMRNGCYECHGIFGQGSISTGPALAPHPLPLAAMQAYVHAPKGQMPPFSEKILSNADIARIHQYLESISPGPAAASIALLNDGVATQRAEASPVVATLEHGASIYTANCAACHGQGGQGGVGPALAGIAAKLSLDGVEARIREPSGIMPKLYPNPLDAADVQDVARYVMSLK</sequence>
<evidence type="ECO:0000256" key="5">
    <source>
        <dbReference type="ARBA" id="ARBA00023004"/>
    </source>
</evidence>
<evidence type="ECO:0000256" key="6">
    <source>
        <dbReference type="PROSITE-ProRule" id="PRU00433"/>
    </source>
</evidence>
<keyword evidence="3 6" id="KW-0479">Metal-binding</keyword>
<feature type="signal peptide" evidence="7">
    <location>
        <begin position="1"/>
        <end position="25"/>
    </location>
</feature>
<keyword evidence="5 6" id="KW-0408">Iron</keyword>
<evidence type="ECO:0000256" key="4">
    <source>
        <dbReference type="ARBA" id="ARBA00022982"/>
    </source>
</evidence>
<protein>
    <submittedName>
        <fullName evidence="9">C-type cytochrome</fullName>
    </submittedName>
</protein>
<reference evidence="9 10" key="1">
    <citation type="submission" date="2019-12" db="EMBL/GenBank/DDBJ databases">
        <title>Paraburkholderia acidiphila 7Q-K02 sp. nov and Paraburkholderia acidisoli DHF22 sp. nov., two strains isolated from forest soil.</title>
        <authorList>
            <person name="Gao Z."/>
            <person name="Qiu L."/>
        </authorList>
    </citation>
    <scope>NUCLEOTIDE SEQUENCE [LARGE SCALE GENOMIC DNA]</scope>
    <source>
        <strain evidence="9 10">DHF22</strain>
    </source>
</reference>
<dbReference type="OrthoDB" id="9106038at2"/>
<keyword evidence="2 6" id="KW-0349">Heme</keyword>
<name>A0A7Z2GK45_9BURK</name>
<accession>A0A7Z2GK45</accession>
<dbReference type="Pfam" id="PF13442">
    <property type="entry name" value="Cytochrome_CBB3"/>
    <property type="match status" value="2"/>
</dbReference>
<proteinExistence type="predicted"/>
<keyword evidence="4" id="KW-0249">Electron transport</keyword>
<organism evidence="9 10">
    <name type="scientific">Paraburkholderia acidisoli</name>
    <dbReference type="NCBI Taxonomy" id="2571748"/>
    <lineage>
        <taxon>Bacteria</taxon>
        <taxon>Pseudomonadati</taxon>
        <taxon>Pseudomonadota</taxon>
        <taxon>Betaproteobacteria</taxon>
        <taxon>Burkholderiales</taxon>
        <taxon>Burkholderiaceae</taxon>
        <taxon>Paraburkholderia</taxon>
    </lineage>
</organism>
<evidence type="ECO:0000256" key="1">
    <source>
        <dbReference type="ARBA" id="ARBA00022448"/>
    </source>
</evidence>
<dbReference type="Proteomes" id="UP000433577">
    <property type="component" value="Chromosome 2"/>
</dbReference>
<dbReference type="SUPFAM" id="SSF46626">
    <property type="entry name" value="Cytochrome c"/>
    <property type="match status" value="2"/>
</dbReference>
<feature type="chain" id="PRO_5031536343" evidence="7">
    <location>
        <begin position="26"/>
        <end position="213"/>
    </location>
</feature>
<dbReference type="PANTHER" id="PTHR37823">
    <property type="entry name" value="CYTOCHROME C-553-LIKE"/>
    <property type="match status" value="1"/>
</dbReference>
<dbReference type="InterPro" id="IPR036909">
    <property type="entry name" value="Cyt_c-like_dom_sf"/>
</dbReference>
<evidence type="ECO:0000256" key="7">
    <source>
        <dbReference type="SAM" id="SignalP"/>
    </source>
</evidence>
<evidence type="ECO:0000259" key="8">
    <source>
        <dbReference type="PROSITE" id="PS51007"/>
    </source>
</evidence>
<keyword evidence="7" id="KW-0732">Signal</keyword>
<evidence type="ECO:0000256" key="2">
    <source>
        <dbReference type="ARBA" id="ARBA00022617"/>
    </source>
</evidence>
<dbReference type="InterPro" id="IPR009056">
    <property type="entry name" value="Cyt_c-like_dom"/>
</dbReference>
<feature type="domain" description="Cytochrome c" evidence="8">
    <location>
        <begin position="137"/>
        <end position="213"/>
    </location>
</feature>
<dbReference type="AlphaFoldDB" id="A0A7Z2GK45"/>
<feature type="domain" description="Cytochrome c" evidence="8">
    <location>
        <begin position="33"/>
        <end position="110"/>
    </location>
</feature>
<keyword evidence="10" id="KW-1185">Reference proteome</keyword>
<dbReference type="RefSeq" id="WP_158952184.1">
    <property type="nucleotide sequence ID" value="NZ_CP046914.1"/>
</dbReference>
<gene>
    <name evidence="9" type="ORF">FAZ98_15405</name>
</gene>
<dbReference type="PROSITE" id="PS51007">
    <property type="entry name" value="CYTC"/>
    <property type="match status" value="2"/>
</dbReference>
<evidence type="ECO:0000313" key="10">
    <source>
        <dbReference type="Proteomes" id="UP000433577"/>
    </source>
</evidence>
<evidence type="ECO:0000256" key="3">
    <source>
        <dbReference type="ARBA" id="ARBA00022723"/>
    </source>
</evidence>
<evidence type="ECO:0000313" key="9">
    <source>
        <dbReference type="EMBL" id="QGZ63191.1"/>
    </source>
</evidence>
<dbReference type="KEGG" id="pacs:FAZ98_15405"/>
<dbReference type="EMBL" id="CP046914">
    <property type="protein sequence ID" value="QGZ63191.1"/>
    <property type="molecule type" value="Genomic_DNA"/>
</dbReference>
<dbReference type="InterPro" id="IPR051811">
    <property type="entry name" value="Cytochrome_c550/c551-like"/>
</dbReference>